<protein>
    <submittedName>
        <fullName evidence="2">Uncharacterized protein</fullName>
    </submittedName>
</protein>
<comment type="caution">
    <text evidence="2">The sequence shown here is derived from an EMBL/GenBank/DDBJ whole genome shotgun (WGS) entry which is preliminary data.</text>
</comment>
<reference evidence="2" key="2">
    <citation type="submission" date="2020-09" db="EMBL/GenBank/DDBJ databases">
        <authorList>
            <person name="Sun Q."/>
            <person name="Zhou Y."/>
        </authorList>
    </citation>
    <scope>NUCLEOTIDE SEQUENCE</scope>
    <source>
        <strain evidence="2">CGMCC 1.15448</strain>
    </source>
</reference>
<evidence type="ECO:0000313" key="2">
    <source>
        <dbReference type="EMBL" id="GGA94128.1"/>
    </source>
</evidence>
<evidence type="ECO:0000256" key="1">
    <source>
        <dbReference type="SAM" id="Phobius"/>
    </source>
</evidence>
<feature type="transmembrane region" description="Helical" evidence="1">
    <location>
        <begin position="73"/>
        <end position="92"/>
    </location>
</feature>
<keyword evidence="1" id="KW-0812">Transmembrane</keyword>
<dbReference type="EMBL" id="BMJC01000002">
    <property type="protein sequence ID" value="GGA94128.1"/>
    <property type="molecule type" value="Genomic_DNA"/>
</dbReference>
<dbReference type="RefSeq" id="WP_188930575.1">
    <property type="nucleotide sequence ID" value="NZ_BMJC01000002.1"/>
</dbReference>
<evidence type="ECO:0000313" key="3">
    <source>
        <dbReference type="Proteomes" id="UP000607559"/>
    </source>
</evidence>
<dbReference type="Proteomes" id="UP000607559">
    <property type="component" value="Unassembled WGS sequence"/>
</dbReference>
<reference evidence="2" key="1">
    <citation type="journal article" date="2014" name="Int. J. Syst. Evol. Microbiol.">
        <title>Complete genome sequence of Corynebacterium casei LMG S-19264T (=DSM 44701T), isolated from a smear-ripened cheese.</title>
        <authorList>
            <consortium name="US DOE Joint Genome Institute (JGI-PGF)"/>
            <person name="Walter F."/>
            <person name="Albersmeier A."/>
            <person name="Kalinowski J."/>
            <person name="Ruckert C."/>
        </authorList>
    </citation>
    <scope>NUCLEOTIDE SEQUENCE</scope>
    <source>
        <strain evidence="2">CGMCC 1.15448</strain>
    </source>
</reference>
<proteinExistence type="predicted"/>
<accession>A0A8J2UBN4</accession>
<dbReference type="AlphaFoldDB" id="A0A8J2UBN4"/>
<gene>
    <name evidence="2" type="ORF">GCM10011511_16800</name>
</gene>
<feature type="transmembrane region" description="Helical" evidence="1">
    <location>
        <begin position="40"/>
        <end position="61"/>
    </location>
</feature>
<sequence>MFKKALLLGLISGILAGIAGIVYARIYYKINEADFSKIVGTIRILASSLFGGVLAAIGYTVADKLLKAKGEIVFNLLFTLLSFASLLLPIGFKLPLDMQTPELFPGMVIPMHFFPALGWYTLKPLFIKK</sequence>
<keyword evidence="1" id="KW-0472">Membrane</keyword>
<keyword evidence="1" id="KW-1133">Transmembrane helix</keyword>
<feature type="transmembrane region" description="Helical" evidence="1">
    <location>
        <begin position="104"/>
        <end position="122"/>
    </location>
</feature>
<name>A0A8J2UBN4_9BACT</name>
<keyword evidence="3" id="KW-1185">Reference proteome</keyword>
<organism evidence="2 3">
    <name type="scientific">Puia dinghuensis</name>
    <dbReference type="NCBI Taxonomy" id="1792502"/>
    <lineage>
        <taxon>Bacteria</taxon>
        <taxon>Pseudomonadati</taxon>
        <taxon>Bacteroidota</taxon>
        <taxon>Chitinophagia</taxon>
        <taxon>Chitinophagales</taxon>
        <taxon>Chitinophagaceae</taxon>
        <taxon>Puia</taxon>
    </lineage>
</organism>